<evidence type="ECO:0000256" key="1">
    <source>
        <dbReference type="ARBA" id="ARBA00023235"/>
    </source>
</evidence>
<comment type="similarity">
    <text evidence="3 5">Belongs to the UDP-N-acetylglucosamine 2-epimerase family.</text>
</comment>
<evidence type="ECO:0000256" key="5">
    <source>
        <dbReference type="RuleBase" id="RU003513"/>
    </source>
</evidence>
<dbReference type="PANTHER" id="PTHR43174:SF2">
    <property type="entry name" value="UDP-N-ACETYLGLUCOSAMINE 2-EPIMERASE"/>
    <property type="match status" value="1"/>
</dbReference>
<dbReference type="AlphaFoldDB" id="A0A7X3H9T6"/>
<evidence type="ECO:0000313" key="7">
    <source>
        <dbReference type="EMBL" id="MWK57149.1"/>
    </source>
</evidence>
<dbReference type="EC" id="5.1.3.14" evidence="4"/>
<evidence type="ECO:0000313" key="8">
    <source>
        <dbReference type="Proteomes" id="UP000461288"/>
    </source>
</evidence>
<evidence type="ECO:0000259" key="6">
    <source>
        <dbReference type="Pfam" id="PF02350"/>
    </source>
</evidence>
<reference evidence="7 8" key="1">
    <citation type="submission" date="2019-12" db="EMBL/GenBank/DDBJ databases">
        <title>Draft genome sequence of Pseudomonas otitidis recovered from a chicken carcass.</title>
        <authorList>
            <person name="Vieira T.R."/>
            <person name="Oliviera E.F.C."/>
            <person name="Silva N.M.V."/>
            <person name="Sambrano G.E."/>
            <person name="Cibulski S.P."/>
            <person name="Cardoso M.R.I."/>
        </authorList>
    </citation>
    <scope>NUCLEOTIDE SEQUENCE [LARGE SCALE GENOMIC DNA]</scope>
    <source>
        <strain evidence="7 8">25_K</strain>
    </source>
</reference>
<evidence type="ECO:0000256" key="3">
    <source>
        <dbReference type="ARBA" id="ARBA00038209"/>
    </source>
</evidence>
<dbReference type="SUPFAM" id="SSF53756">
    <property type="entry name" value="UDP-Glycosyltransferase/glycogen phosphorylase"/>
    <property type="match status" value="1"/>
</dbReference>
<dbReference type="InterPro" id="IPR029767">
    <property type="entry name" value="WecB-like"/>
</dbReference>
<dbReference type="Proteomes" id="UP000461288">
    <property type="component" value="Unassembled WGS sequence"/>
</dbReference>
<dbReference type="NCBIfam" id="TIGR00236">
    <property type="entry name" value="wecB"/>
    <property type="match status" value="1"/>
</dbReference>
<dbReference type="InterPro" id="IPR003331">
    <property type="entry name" value="UDP_GlcNAc_Epimerase_2_dom"/>
</dbReference>
<name>A0A7X3H9T6_9GAMM</name>
<dbReference type="EMBL" id="WTFN01000031">
    <property type="protein sequence ID" value="MWK57149.1"/>
    <property type="molecule type" value="Genomic_DNA"/>
</dbReference>
<feature type="domain" description="UDP-N-acetylglucosamine 2-epimerase" evidence="6">
    <location>
        <begin position="25"/>
        <end position="166"/>
    </location>
</feature>
<dbReference type="RefSeq" id="WP_160481199.1">
    <property type="nucleotide sequence ID" value="NZ_WTFN01000031.1"/>
</dbReference>
<keyword evidence="1 5" id="KW-0413">Isomerase</keyword>
<sequence length="195" mass="21715">MKQRRILVVVGTRPEAIKMAPVIHALKQTPQFSCQVLATAQHRELMDQALLEFGIEPDLDLDMMHPNQSLATLTARLLVDFEQALLKCRPNAVLAQGDTTTVLAIALSCFYQRIPFGHVEAGLRTGDTANPFPEEFNRVLANRIAHWHFAPTAWARQNLLREGIAEWLKDASPYGDGHAAGRIVQVLTEHFSPCA</sequence>
<protein>
    <recommendedName>
        <fullName evidence="4">UDP-N-acetylglucosamine 2-epimerase (non-hydrolyzing)</fullName>
        <ecNumber evidence="4">5.1.3.14</ecNumber>
    </recommendedName>
</protein>
<proteinExistence type="inferred from homology"/>
<dbReference type="Pfam" id="PF02350">
    <property type="entry name" value="Epimerase_2"/>
    <property type="match status" value="1"/>
</dbReference>
<comment type="catalytic activity">
    <reaction evidence="2">
        <text>UDP-N-acetyl-alpha-D-glucosamine = UDP-N-acetyl-alpha-D-mannosamine</text>
        <dbReference type="Rhea" id="RHEA:17213"/>
        <dbReference type="ChEBI" id="CHEBI:57705"/>
        <dbReference type="ChEBI" id="CHEBI:68623"/>
        <dbReference type="EC" id="5.1.3.14"/>
    </reaction>
</comment>
<dbReference type="Gene3D" id="3.40.50.2000">
    <property type="entry name" value="Glycogen Phosphorylase B"/>
    <property type="match status" value="1"/>
</dbReference>
<comment type="caution">
    <text evidence="7">The sequence shown here is derived from an EMBL/GenBank/DDBJ whole genome shotgun (WGS) entry which is preliminary data.</text>
</comment>
<evidence type="ECO:0000256" key="4">
    <source>
        <dbReference type="ARBA" id="ARBA00038858"/>
    </source>
</evidence>
<accession>A0A7X3H9T6</accession>
<evidence type="ECO:0000256" key="2">
    <source>
        <dbReference type="ARBA" id="ARBA00036080"/>
    </source>
</evidence>
<dbReference type="PANTHER" id="PTHR43174">
    <property type="entry name" value="UDP-N-ACETYLGLUCOSAMINE 2-EPIMERASE"/>
    <property type="match status" value="1"/>
</dbReference>
<gene>
    <name evidence="7" type="ORF">GO594_14285</name>
</gene>
<organism evidence="7 8">
    <name type="scientific">Metapseudomonas otitidis</name>
    <dbReference type="NCBI Taxonomy" id="319939"/>
    <lineage>
        <taxon>Bacteria</taxon>
        <taxon>Pseudomonadati</taxon>
        <taxon>Pseudomonadota</taxon>
        <taxon>Gammaproteobacteria</taxon>
        <taxon>Pseudomonadales</taxon>
        <taxon>Pseudomonadaceae</taxon>
        <taxon>Metapseudomonas</taxon>
    </lineage>
</organism>
<dbReference type="GO" id="GO:0008761">
    <property type="term" value="F:UDP-N-acetylglucosamine 2-epimerase activity"/>
    <property type="evidence" value="ECO:0007669"/>
    <property type="project" value="UniProtKB-EC"/>
</dbReference>